<comment type="caution">
    <text evidence="1">The sequence shown here is derived from an EMBL/GenBank/DDBJ whole genome shotgun (WGS) entry which is preliminary data.</text>
</comment>
<evidence type="ECO:0000313" key="1">
    <source>
        <dbReference type="EMBL" id="MDR7355129.1"/>
    </source>
</evidence>
<protein>
    <submittedName>
        <fullName evidence="1">Uncharacterized protein</fullName>
    </submittedName>
</protein>
<accession>A0ABU2BCM0</accession>
<gene>
    <name evidence="1" type="ORF">J2S37_001667</name>
</gene>
<name>A0ABU2BCM0_9CORY</name>
<proteinExistence type="predicted"/>
<evidence type="ECO:0000313" key="2">
    <source>
        <dbReference type="Proteomes" id="UP001183619"/>
    </source>
</evidence>
<reference evidence="1 2" key="1">
    <citation type="submission" date="2023-07" db="EMBL/GenBank/DDBJ databases">
        <title>Sequencing the genomes of 1000 actinobacteria strains.</title>
        <authorList>
            <person name="Klenk H.-P."/>
        </authorList>
    </citation>
    <scope>NUCLEOTIDE SEQUENCE [LARGE SCALE GENOMIC DNA]</scope>
    <source>
        <strain evidence="1 2">DSM 44508</strain>
    </source>
</reference>
<keyword evidence="2" id="KW-1185">Reference proteome</keyword>
<organism evidence="1 2">
    <name type="scientific">Corynebacterium felinum</name>
    <dbReference type="NCBI Taxonomy" id="131318"/>
    <lineage>
        <taxon>Bacteria</taxon>
        <taxon>Bacillati</taxon>
        <taxon>Actinomycetota</taxon>
        <taxon>Actinomycetes</taxon>
        <taxon>Mycobacteriales</taxon>
        <taxon>Corynebacteriaceae</taxon>
        <taxon>Corynebacterium</taxon>
    </lineage>
</organism>
<dbReference type="EMBL" id="JAVDYF010000001">
    <property type="protein sequence ID" value="MDR7355129.1"/>
    <property type="molecule type" value="Genomic_DNA"/>
</dbReference>
<dbReference type="Proteomes" id="UP001183619">
    <property type="component" value="Unassembled WGS sequence"/>
</dbReference>
<sequence length="104" mass="11655">MGSRNKFSYSATVVDSKQEAAVLVGEAFSLALSQASLAYPSTKSNSEMRDIRRQLEHGKCKTKCCKSKPRCMKCPTVMHRLRKQGAIQLDDHALRAALLKARKW</sequence>